<reference evidence="2 3" key="1">
    <citation type="submission" date="2024-07" db="EMBL/GenBank/DDBJ databases">
        <title>Section-level genome sequencing and comparative genomics of Aspergillus sections Usti and Cavernicolus.</title>
        <authorList>
            <consortium name="Lawrence Berkeley National Laboratory"/>
            <person name="Nybo J.L."/>
            <person name="Vesth T.C."/>
            <person name="Theobald S."/>
            <person name="Frisvad J.C."/>
            <person name="Larsen T.O."/>
            <person name="Kjaerboelling I."/>
            <person name="Rothschild-Mancinelli K."/>
            <person name="Lyhne E.K."/>
            <person name="Kogle M.E."/>
            <person name="Barry K."/>
            <person name="Clum A."/>
            <person name="Na H."/>
            <person name="Ledsgaard L."/>
            <person name="Lin J."/>
            <person name="Lipzen A."/>
            <person name="Kuo A."/>
            <person name="Riley R."/>
            <person name="Mondo S."/>
            <person name="Labutti K."/>
            <person name="Haridas S."/>
            <person name="Pangalinan J."/>
            <person name="Salamov A.A."/>
            <person name="Simmons B.A."/>
            <person name="Magnuson J.K."/>
            <person name="Chen J."/>
            <person name="Drula E."/>
            <person name="Henrissat B."/>
            <person name="Wiebenga A."/>
            <person name="Lubbers R.J."/>
            <person name="Gomes A.C."/>
            <person name="Makela M.R."/>
            <person name="Stajich J."/>
            <person name="Grigoriev I.V."/>
            <person name="Mortensen U.H."/>
            <person name="De Vries R.P."/>
            <person name="Baker S.E."/>
            <person name="Andersen M.R."/>
        </authorList>
    </citation>
    <scope>NUCLEOTIDE SEQUENCE [LARGE SCALE GENOMIC DNA]</scope>
    <source>
        <strain evidence="2 3">CBS 209.92</strain>
    </source>
</reference>
<name>A0ABR4GB92_9EURO</name>
<dbReference type="SUPFAM" id="SSF46785">
    <property type="entry name" value="Winged helix' DNA-binding domain"/>
    <property type="match status" value="1"/>
</dbReference>
<dbReference type="EMBL" id="JBFTWV010000027">
    <property type="protein sequence ID" value="KAL2796300.1"/>
    <property type="molecule type" value="Genomic_DNA"/>
</dbReference>
<dbReference type="Gene3D" id="1.10.10.10">
    <property type="entry name" value="Winged helix-like DNA-binding domain superfamily/Winged helix DNA-binding domain"/>
    <property type="match status" value="1"/>
</dbReference>
<evidence type="ECO:0000256" key="1">
    <source>
        <dbReference type="SAM" id="Phobius"/>
    </source>
</evidence>
<gene>
    <name evidence="2" type="ORF">BJX66DRAFT_349818</name>
</gene>
<feature type="transmembrane region" description="Helical" evidence="1">
    <location>
        <begin position="895"/>
        <end position="920"/>
    </location>
</feature>
<comment type="caution">
    <text evidence="2">The sequence shown here is derived from an EMBL/GenBank/DDBJ whole genome shotgun (WGS) entry which is preliminary data.</text>
</comment>
<evidence type="ECO:0000313" key="3">
    <source>
        <dbReference type="Proteomes" id="UP001610563"/>
    </source>
</evidence>
<dbReference type="Proteomes" id="UP001610563">
    <property type="component" value="Unassembled WGS sequence"/>
</dbReference>
<dbReference type="CDD" id="cd07061">
    <property type="entry name" value="HP_HAP_like"/>
    <property type="match status" value="1"/>
</dbReference>
<evidence type="ECO:0000313" key="2">
    <source>
        <dbReference type="EMBL" id="KAL2796300.1"/>
    </source>
</evidence>
<dbReference type="InterPro" id="IPR000560">
    <property type="entry name" value="His_Pase_clade-2"/>
</dbReference>
<organism evidence="2 3">
    <name type="scientific">Aspergillus keveii</name>
    <dbReference type="NCBI Taxonomy" id="714993"/>
    <lineage>
        <taxon>Eukaryota</taxon>
        <taxon>Fungi</taxon>
        <taxon>Dikarya</taxon>
        <taxon>Ascomycota</taxon>
        <taxon>Pezizomycotina</taxon>
        <taxon>Eurotiomycetes</taxon>
        <taxon>Eurotiomycetidae</taxon>
        <taxon>Eurotiales</taxon>
        <taxon>Aspergillaceae</taxon>
        <taxon>Aspergillus</taxon>
        <taxon>Aspergillus subgen. Nidulantes</taxon>
    </lineage>
</organism>
<dbReference type="Gene3D" id="3.40.50.150">
    <property type="entry name" value="Vaccinia Virus protein VP39"/>
    <property type="match status" value="1"/>
</dbReference>
<keyword evidence="1" id="KW-0472">Membrane</keyword>
<keyword evidence="3" id="KW-1185">Reference proteome</keyword>
<dbReference type="InterPro" id="IPR029033">
    <property type="entry name" value="His_PPase_superfam"/>
</dbReference>
<accession>A0ABR4GB92</accession>
<dbReference type="PANTHER" id="PTHR43712:SF15">
    <property type="entry name" value="MONODICTYPHENONE CLUSTER TRANSCRIPTIONAL COACTIVATOR MDPA"/>
    <property type="match status" value="1"/>
</dbReference>
<dbReference type="InterPro" id="IPR029063">
    <property type="entry name" value="SAM-dependent_MTases_sf"/>
</dbReference>
<keyword evidence="1" id="KW-1133">Transmembrane helix</keyword>
<dbReference type="SUPFAM" id="SSF53254">
    <property type="entry name" value="Phosphoglycerate mutase-like"/>
    <property type="match status" value="1"/>
</dbReference>
<dbReference type="PANTHER" id="PTHR43712">
    <property type="entry name" value="PUTATIVE (AFU_ORTHOLOGUE AFUA_4G14580)-RELATED"/>
    <property type="match status" value="1"/>
</dbReference>
<dbReference type="InterPro" id="IPR036390">
    <property type="entry name" value="WH_DNA-bd_sf"/>
</dbReference>
<dbReference type="Pfam" id="PF00328">
    <property type="entry name" value="His_Phos_2"/>
    <property type="match status" value="1"/>
</dbReference>
<proteinExistence type="predicted"/>
<dbReference type="InterPro" id="IPR036388">
    <property type="entry name" value="WH-like_DNA-bd_sf"/>
</dbReference>
<keyword evidence="1" id="KW-0812">Transmembrane</keyword>
<sequence length="1019" mass="111394">MSLGVESRSIETKRAVLWTIPRIRDNRRLQNLAAGDGLSPPLYLNKDLTAALKILISHSQNSTSGTQPLISPNAPNDVIRARQTALATISRIQTLLASPSDFLHHLAVQNQLLACLQWLGEFQVLACIPLQGSVPIKDVADLASVPETHLSRIVRMTTTAGFLQEPQAGHVAHSALSSPFVTKPSCLDAAMFLAGTVAPAALQLPTATQRFGSSLRTNETAYNLAFNTPSTFPSVCEQRPKLQRQWPAFLRYGTNYVDDRVTDLLSRLDQFRGGTISVVEVSARSIDRATFLANLYPTLHIIVQVPTTATSGSALDDIRQFTTSINTNTASNITIQHRTLTAPQPILDASIYILHLPQPSPVTTFAALTPLIATELRVHLDVLRANPTATLILTPRLLPEPASVDRDVEATARLRDLALLQLANEREIVLEDWMAILNSARLSLGARRSSPTMSASLSIALLVFSSFIPAFAQDQSPRIWAAFAYNVYGEVIPTAFPRPRALTSHGANQLHDAGVAFRNRYVSLNSTDRSLRIQNLSPYLLDNDDIKVSSTPDVAALASAQAFMQGLYPPLDVSFNASFFGQDSRLADGSSSIAPMGGYQYPPILTFGYQDPQSLTISGQALCPAHAYANVEYIGSKEFWDTYEESAAFYNRLQSFAISGEFDITASNYANATSISEFLNYQAVHNESFLDSLSAEDIERARWYAGKYVWATNGNTSGSNSVQDTSIRTIAGEGVASSVLNAFETNVQGRGADSKMTLQFGGYQTAVSFISLLQLAKSEDSNFTSLPTLGSSFILELFSIENEAYPTYPDPSKLFVRFLLHNGTDADFRPYPLFGYSPSNTAIPFHEFERHMQKISLGSVTDWCQRCNSSAVFCSGVLNEEQSNNNKGSEGISPAVGGVIGAVVTIVVLALIGIFGFLVYSWRNKRLRKPSFGGFKGNRKLASDTDLTFKDPQWENDTVKPPQASARGYERHGSWEMGNQKLPPKVTDQTSIAGYSLGDEIEEWQLHSAVKPVGVHEHV</sequence>
<protein>
    <submittedName>
        <fullName evidence="2">Histidine phosphatase superfamily</fullName>
    </submittedName>
</protein>
<dbReference type="Gene3D" id="3.40.50.1240">
    <property type="entry name" value="Phosphoglycerate mutase-like"/>
    <property type="match status" value="1"/>
</dbReference>